<sequence>MRKDKKNIFLFVTLVILIFDGLFVWTNYTASKDALHETLSQRGEQLRHAYQITLDQLSSFMLQTATYIANDQEVTTLFHQGKVAVEAEGGGPGGETAAEIRSQLYAVVERGWQALRKDFKVRQLHFHLPIDISFLRVHKPEKFGDDLSEIRHSVVATNTEQIPSSGFESGRVYAGIRGVVPVFYRENVFADRHHVGALEAGTSFNLMLDDLKSVLNAEFAVLMTMAHAEETMWPDFLKDYVKTKLVIKNHLLEASTNEQQINNMLNQTNASQLLGDMATKLILVNNKAYAMTSFPLIDYLGSVDPERNPIGTILVWTPADDELAEFHRSNQFNILLAILGFLVVESLLYWAIRIESRLKVQQEIALRDGLTGVYNRRAFDERYKEEFFRSKREQDDLSILMIDIDYFKIYNDHYGHLAGDDCIRRVVDILRKNIKRSGDVLARYGGEEFVVILPATDEHSAFRIAEQLRVQVADAKIMHEENKNSDVVTISCGVASFKFDNVQADIPPEALLGEADKALYKAKNQGRNTVCIA</sequence>
<dbReference type="PATRIC" id="fig|754477.3.peg.2054"/>
<keyword evidence="7" id="KW-1185">Reference proteome</keyword>
<dbReference type="InterPro" id="IPR050469">
    <property type="entry name" value="Diguanylate_Cyclase"/>
</dbReference>
<dbReference type="Pfam" id="PF00990">
    <property type="entry name" value="GGDEF"/>
    <property type="match status" value="1"/>
</dbReference>
<evidence type="ECO:0000259" key="5">
    <source>
        <dbReference type="PROSITE" id="PS50887"/>
    </source>
</evidence>
<gene>
    <name evidence="6" type="ordered locus">Q7C_2086</name>
</gene>
<dbReference type="InterPro" id="IPR029150">
    <property type="entry name" value="dCache_3"/>
</dbReference>
<dbReference type="HOGENOM" id="CLU_027484_0_0_6"/>
<comment type="cofactor">
    <cofactor evidence="1">
        <name>Mg(2+)</name>
        <dbReference type="ChEBI" id="CHEBI:18420"/>
    </cofactor>
</comment>
<reference evidence="6 7" key="1">
    <citation type="journal article" date="2012" name="J. Bacteriol.">
        <title>Complete genome sequences of Methylophaga sp. strain JAM1 and Methylophaga sp. strain JAM7.</title>
        <authorList>
            <person name="Villeneuve C."/>
            <person name="Martineau C."/>
            <person name="Mauffrey F."/>
            <person name="Villemur R."/>
        </authorList>
    </citation>
    <scope>NUCLEOTIDE SEQUENCE [LARGE SCALE GENOMIC DNA]</scope>
    <source>
        <strain evidence="6 7">JAM7</strain>
    </source>
</reference>
<comment type="catalytic activity">
    <reaction evidence="3">
        <text>2 GTP = 3',3'-c-di-GMP + 2 diphosphate</text>
        <dbReference type="Rhea" id="RHEA:24898"/>
        <dbReference type="ChEBI" id="CHEBI:33019"/>
        <dbReference type="ChEBI" id="CHEBI:37565"/>
        <dbReference type="ChEBI" id="CHEBI:58805"/>
        <dbReference type="EC" id="2.7.7.65"/>
    </reaction>
</comment>
<dbReference type="EMBL" id="CP003380">
    <property type="protein sequence ID" value="AFJ03225.1"/>
    <property type="molecule type" value="Genomic_DNA"/>
</dbReference>
<evidence type="ECO:0000256" key="2">
    <source>
        <dbReference type="ARBA" id="ARBA00012528"/>
    </source>
</evidence>
<dbReference type="InterPro" id="IPR043128">
    <property type="entry name" value="Rev_trsase/Diguanyl_cyclase"/>
</dbReference>
<dbReference type="NCBIfam" id="TIGR00254">
    <property type="entry name" value="GGDEF"/>
    <property type="match status" value="1"/>
</dbReference>
<dbReference type="EC" id="2.7.7.65" evidence="2"/>
<dbReference type="RefSeq" id="WP_014704644.1">
    <property type="nucleotide sequence ID" value="NC_017856.1"/>
</dbReference>
<dbReference type="CDD" id="cd01949">
    <property type="entry name" value="GGDEF"/>
    <property type="match status" value="1"/>
</dbReference>
<proteinExistence type="predicted"/>
<dbReference type="FunFam" id="3.30.70.270:FF:000001">
    <property type="entry name" value="Diguanylate cyclase domain protein"/>
    <property type="match status" value="1"/>
</dbReference>
<dbReference type="eggNOG" id="COG3706">
    <property type="taxonomic scope" value="Bacteria"/>
</dbReference>
<keyword evidence="4" id="KW-0812">Transmembrane</keyword>
<keyword evidence="4" id="KW-0472">Membrane</keyword>
<dbReference type="Proteomes" id="UP000009145">
    <property type="component" value="Chromosome"/>
</dbReference>
<dbReference type="AlphaFoldDB" id="I1YJY2"/>
<dbReference type="GO" id="GO:0005886">
    <property type="term" value="C:plasma membrane"/>
    <property type="evidence" value="ECO:0007669"/>
    <property type="project" value="TreeGrafter"/>
</dbReference>
<organism evidence="6 7">
    <name type="scientific">Methylophaga frappieri (strain ATCC BAA-2434 / DSM 25690 / JAM7)</name>
    <dbReference type="NCBI Taxonomy" id="754477"/>
    <lineage>
        <taxon>Bacteria</taxon>
        <taxon>Pseudomonadati</taxon>
        <taxon>Pseudomonadota</taxon>
        <taxon>Gammaproteobacteria</taxon>
        <taxon>Thiotrichales</taxon>
        <taxon>Piscirickettsiaceae</taxon>
        <taxon>Methylophaga</taxon>
    </lineage>
</organism>
<accession>I1YJY2</accession>
<dbReference type="GO" id="GO:0043709">
    <property type="term" value="P:cell adhesion involved in single-species biofilm formation"/>
    <property type="evidence" value="ECO:0007669"/>
    <property type="project" value="TreeGrafter"/>
</dbReference>
<dbReference type="Pfam" id="PF14827">
    <property type="entry name" value="dCache_3"/>
    <property type="match status" value="1"/>
</dbReference>
<dbReference type="InterPro" id="IPR029787">
    <property type="entry name" value="Nucleotide_cyclase"/>
</dbReference>
<name>I1YJY2_METFJ</name>
<dbReference type="InterPro" id="IPR000160">
    <property type="entry name" value="GGDEF_dom"/>
</dbReference>
<evidence type="ECO:0000313" key="7">
    <source>
        <dbReference type="Proteomes" id="UP000009145"/>
    </source>
</evidence>
<dbReference type="GO" id="GO:1902201">
    <property type="term" value="P:negative regulation of bacterial-type flagellum-dependent cell motility"/>
    <property type="evidence" value="ECO:0007669"/>
    <property type="project" value="TreeGrafter"/>
</dbReference>
<evidence type="ECO:0000256" key="4">
    <source>
        <dbReference type="SAM" id="Phobius"/>
    </source>
</evidence>
<feature type="transmembrane region" description="Helical" evidence="4">
    <location>
        <begin position="7"/>
        <end position="25"/>
    </location>
</feature>
<feature type="domain" description="GGDEF" evidence="5">
    <location>
        <begin position="395"/>
        <end position="533"/>
    </location>
</feature>
<dbReference type="eggNOG" id="COG2205">
    <property type="taxonomic scope" value="Bacteria"/>
</dbReference>
<dbReference type="STRING" id="754477.Q7C_2086"/>
<dbReference type="SMART" id="SM00267">
    <property type="entry name" value="GGDEF"/>
    <property type="match status" value="1"/>
</dbReference>
<evidence type="ECO:0000256" key="1">
    <source>
        <dbReference type="ARBA" id="ARBA00001946"/>
    </source>
</evidence>
<dbReference type="PANTHER" id="PTHR45138:SF9">
    <property type="entry name" value="DIGUANYLATE CYCLASE DGCM-RELATED"/>
    <property type="match status" value="1"/>
</dbReference>
<protein>
    <recommendedName>
        <fullName evidence="2">diguanylate cyclase</fullName>
        <ecNumber evidence="2">2.7.7.65</ecNumber>
    </recommendedName>
</protein>
<dbReference type="KEGG" id="mec:Q7C_2086"/>
<dbReference type="OrthoDB" id="92309at2"/>
<evidence type="ECO:0000313" key="6">
    <source>
        <dbReference type="EMBL" id="AFJ03225.1"/>
    </source>
</evidence>
<dbReference type="SUPFAM" id="SSF55073">
    <property type="entry name" value="Nucleotide cyclase"/>
    <property type="match status" value="1"/>
</dbReference>
<dbReference type="GO" id="GO:0052621">
    <property type="term" value="F:diguanylate cyclase activity"/>
    <property type="evidence" value="ECO:0007669"/>
    <property type="project" value="UniProtKB-EC"/>
</dbReference>
<keyword evidence="4" id="KW-1133">Transmembrane helix</keyword>
<evidence type="ECO:0000256" key="3">
    <source>
        <dbReference type="ARBA" id="ARBA00034247"/>
    </source>
</evidence>
<dbReference type="Gene3D" id="3.30.70.270">
    <property type="match status" value="1"/>
</dbReference>
<dbReference type="PANTHER" id="PTHR45138">
    <property type="entry name" value="REGULATORY COMPONENTS OF SENSORY TRANSDUCTION SYSTEM"/>
    <property type="match status" value="1"/>
</dbReference>
<dbReference type="PROSITE" id="PS50887">
    <property type="entry name" value="GGDEF"/>
    <property type="match status" value="1"/>
</dbReference>